<keyword evidence="3" id="KW-0032">Aminotransferase</keyword>
<evidence type="ECO:0000313" key="4">
    <source>
        <dbReference type="Proteomes" id="UP000001364"/>
    </source>
</evidence>
<dbReference type="Pfam" id="PF00425">
    <property type="entry name" value="Chorismate_bind"/>
    <property type="match status" value="1"/>
</dbReference>
<dbReference type="PRINTS" id="PR00095">
    <property type="entry name" value="ANTSNTHASEI"/>
</dbReference>
<sequence>MVTRSAIGPPTIQPSFVIALSGGSVPTHPPTASRWAPPSLRERGVPCGVPSGSGTVSARHPPPNRPRGLALVSVRRARYHHAMRHVALLTAPWREPVWALAPFRDEPYACALVTGGAGRWSYLLRAPDATMSLSDKDPADPFAALAALVGPRLPSHPEGPPFQGGVVGLGAYELGDRVEDLGLSRTDWPDLTCARYPALLAFDHHARQVIAVGRGEAEAEANARAADALAWLEVAAPERAEPAGPLCADLVASDPATYETAVAQVVARIVGGEIFQANIARAWTGRLAAGVDPFDLFVRLRAQSPAPFSAYWRLPGRALVSNSPERFLKLDAAGAIQTQPIKGTRPRGRDPVEDRALAAELLASDKDRAENLMIVDLMRNDLARVSPAGSVRAPELFKVESFANVHHLVSTVTARLAPGRGVADLLRASFPPGSITGAPKVQAMKVIAELEPPRGPYCGSLFWAGVDGAFDSSVLIRTVGLVQDGAGWRLEARAGAGIVADSDPRGERLETEAKIAALKTALTQ</sequence>
<dbReference type="GO" id="GO:0046820">
    <property type="term" value="F:4-amino-4-deoxychorismate synthase activity"/>
    <property type="evidence" value="ECO:0007669"/>
    <property type="project" value="UniProtKB-EC"/>
</dbReference>
<dbReference type="HOGENOM" id="CLU_006493_7_0_5"/>
<gene>
    <name evidence="3" type="ordered locus">CCNA_03048</name>
</gene>
<dbReference type="NCBIfam" id="TIGR01824">
    <property type="entry name" value="PabB-clade2"/>
    <property type="match status" value="1"/>
</dbReference>
<dbReference type="Pfam" id="PF04715">
    <property type="entry name" value="Anth_synt_I_N"/>
    <property type="match status" value="1"/>
</dbReference>
<proteinExistence type="predicted"/>
<keyword evidence="4" id="KW-1185">Reference proteome</keyword>
<dbReference type="InterPro" id="IPR010118">
    <property type="entry name" value="Para-NH2Bz/anthranilate_synth"/>
</dbReference>
<dbReference type="InterPro" id="IPR015890">
    <property type="entry name" value="Chorismate_C"/>
</dbReference>
<dbReference type="GeneID" id="7333502"/>
<dbReference type="GO" id="GO:0000162">
    <property type="term" value="P:L-tryptophan biosynthetic process"/>
    <property type="evidence" value="ECO:0007669"/>
    <property type="project" value="TreeGrafter"/>
</dbReference>
<keyword evidence="3" id="KW-0808">Transferase</keyword>
<dbReference type="InterPro" id="IPR006805">
    <property type="entry name" value="Anth_synth_I_N"/>
</dbReference>
<dbReference type="InterPro" id="IPR019999">
    <property type="entry name" value="Anth_synth_I-like"/>
</dbReference>
<dbReference type="OrthoDB" id="9803598at2"/>
<feature type="domain" description="Anthranilate synthase component I N-terminal" evidence="2">
    <location>
        <begin position="116"/>
        <end position="209"/>
    </location>
</feature>
<dbReference type="RefSeq" id="WP_010920790.1">
    <property type="nucleotide sequence ID" value="NC_011916.1"/>
</dbReference>
<name>A0A0H3CAL9_CAUVN</name>
<dbReference type="PhylomeDB" id="A0A0H3CAL9"/>
<evidence type="ECO:0000259" key="2">
    <source>
        <dbReference type="Pfam" id="PF04715"/>
    </source>
</evidence>
<organism evidence="3 4">
    <name type="scientific">Caulobacter vibrioides (strain NA1000 / CB15N)</name>
    <name type="common">Caulobacter crescentus</name>
    <dbReference type="NCBI Taxonomy" id="565050"/>
    <lineage>
        <taxon>Bacteria</taxon>
        <taxon>Pseudomonadati</taxon>
        <taxon>Pseudomonadota</taxon>
        <taxon>Alphaproteobacteria</taxon>
        <taxon>Caulobacterales</taxon>
        <taxon>Caulobacteraceae</taxon>
        <taxon>Caulobacter</taxon>
    </lineage>
</organism>
<dbReference type="SMR" id="A0A0H3CAL9"/>
<dbReference type="RefSeq" id="YP_002518421.1">
    <property type="nucleotide sequence ID" value="NC_011916.1"/>
</dbReference>
<evidence type="ECO:0000313" key="3">
    <source>
        <dbReference type="EMBL" id="ACL96513.1"/>
    </source>
</evidence>
<dbReference type="EC" id="2.6.1.85" evidence="3"/>
<accession>A0A0H3CAL9</accession>
<dbReference type="Proteomes" id="UP000001364">
    <property type="component" value="Chromosome"/>
</dbReference>
<dbReference type="SUPFAM" id="SSF56322">
    <property type="entry name" value="ADC synthase"/>
    <property type="match status" value="1"/>
</dbReference>
<dbReference type="KEGG" id="ccs:CCNA_03048"/>
<dbReference type="AlphaFoldDB" id="A0A0H3CAL9"/>
<dbReference type="InterPro" id="IPR005801">
    <property type="entry name" value="ADC_synthase"/>
</dbReference>
<dbReference type="PANTHER" id="PTHR11236">
    <property type="entry name" value="AMINOBENZOATE/ANTHRANILATE SYNTHASE"/>
    <property type="match status" value="1"/>
</dbReference>
<dbReference type="PATRIC" id="fig|565050.3.peg.2974"/>
<dbReference type="EMBL" id="CP001340">
    <property type="protein sequence ID" value="ACL96513.1"/>
    <property type="molecule type" value="Genomic_DNA"/>
</dbReference>
<protein>
    <submittedName>
        <fullName evidence="3">Para-aminobenzoate synthetase component I</fullName>
        <ecNumber evidence="3">2.6.1.85</ecNumber>
    </submittedName>
</protein>
<dbReference type="Gene3D" id="3.60.120.10">
    <property type="entry name" value="Anthranilate synthase"/>
    <property type="match status" value="1"/>
</dbReference>
<evidence type="ECO:0000259" key="1">
    <source>
        <dbReference type="Pfam" id="PF00425"/>
    </source>
</evidence>
<reference evidence="3 4" key="1">
    <citation type="journal article" date="2010" name="J. Bacteriol.">
        <title>The genetic basis of laboratory adaptation in Caulobacter crescentus.</title>
        <authorList>
            <person name="Marks M.E."/>
            <person name="Castro-Rojas C.M."/>
            <person name="Teiling C."/>
            <person name="Du L."/>
            <person name="Kapatral V."/>
            <person name="Walunas T.L."/>
            <person name="Crosson S."/>
        </authorList>
    </citation>
    <scope>NUCLEOTIDE SEQUENCE [LARGE SCALE GENOMIC DNA]</scope>
    <source>
        <strain evidence="4">NA1000 / CB15N</strain>
    </source>
</reference>
<dbReference type="PANTHER" id="PTHR11236:SF9">
    <property type="entry name" value="ANTHRANILATE SYNTHASE COMPONENT 1"/>
    <property type="match status" value="1"/>
</dbReference>
<feature type="domain" description="Chorismate-utilising enzyme C-terminal" evidence="1">
    <location>
        <begin position="256"/>
        <end position="514"/>
    </location>
</feature>